<dbReference type="Pfam" id="PF13477">
    <property type="entry name" value="Glyco_trans_4_2"/>
    <property type="match status" value="1"/>
</dbReference>
<dbReference type="eggNOG" id="COG0438">
    <property type="taxonomic scope" value="Bacteria"/>
</dbReference>
<gene>
    <name evidence="2" type="ORF">U27_04230</name>
</gene>
<name>A0A081BY60_VECG1</name>
<reference evidence="2" key="1">
    <citation type="journal article" date="2015" name="PeerJ">
        <title>First genomic representation of candidate bacterial phylum KSB3 points to enhanced environmental sensing as a trigger of wastewater bulking.</title>
        <authorList>
            <person name="Sekiguchi Y."/>
            <person name="Ohashi A."/>
            <person name="Parks D.H."/>
            <person name="Yamauchi T."/>
            <person name="Tyson G.W."/>
            <person name="Hugenholtz P."/>
        </authorList>
    </citation>
    <scope>NUCLEOTIDE SEQUENCE [LARGE SCALE GENOMIC DNA]</scope>
</reference>
<dbReference type="Proteomes" id="UP000030661">
    <property type="component" value="Unassembled WGS sequence"/>
</dbReference>
<feature type="domain" description="Glycosyltransferase subfamily 4-like N-terminal" evidence="1">
    <location>
        <begin position="2"/>
        <end position="146"/>
    </location>
</feature>
<dbReference type="InterPro" id="IPR028098">
    <property type="entry name" value="Glyco_trans_4-like_N"/>
</dbReference>
<evidence type="ECO:0000259" key="1">
    <source>
        <dbReference type="Pfam" id="PF13477"/>
    </source>
</evidence>
<accession>A0A081BY60</accession>
<dbReference type="GO" id="GO:0016757">
    <property type="term" value="F:glycosyltransferase activity"/>
    <property type="evidence" value="ECO:0007669"/>
    <property type="project" value="TreeGrafter"/>
</dbReference>
<proteinExistence type="predicted"/>
<dbReference type="STRING" id="1499967.U27_04230"/>
<dbReference type="EMBL" id="DF820465">
    <property type="protein sequence ID" value="GAK57265.1"/>
    <property type="molecule type" value="Genomic_DNA"/>
</dbReference>
<dbReference type="SUPFAM" id="SSF53756">
    <property type="entry name" value="UDP-Glycosyltransferase/glycogen phosphorylase"/>
    <property type="match status" value="1"/>
</dbReference>
<sequence length="371" mass="43058">MKIVLCANTSWFIYNFCKSLCLAIKQKGHEVYVLSPFDQYTARLQQLGLQWFHINLHQTSKNPLKEIYSLSELLYFIIKIRPTFILTFTIKCNMYAGLLARIFPVRQIATIAGLGGVFQKKGYFVKFICWLYTRAFKHSPKIFFQNEEDLTFFLQHRIVSAKQSEKIPGLGVNLLRFTPDFSERYHKKRVFLMFGRILVSKGYDLFLQAASRIHADPSMLAEFWILGIRDSTRKDSEELFQKILAYHKRRIITYLPATEDVVPIIHQADVVVLPTEYNEGVPASLLEAMACGKPIITTNWKGCQETVDEEVNGFLIEKGDVESLLKAIKRCIQADNTILRQMGEWSRKKVEQQFDEQRVIAKYLSQIYPQS</sequence>
<dbReference type="Pfam" id="PF13692">
    <property type="entry name" value="Glyco_trans_1_4"/>
    <property type="match status" value="1"/>
</dbReference>
<organism evidence="2">
    <name type="scientific">Vecturithrix granuli</name>
    <dbReference type="NCBI Taxonomy" id="1499967"/>
    <lineage>
        <taxon>Bacteria</taxon>
        <taxon>Candidatus Moduliflexota</taxon>
        <taxon>Candidatus Vecturitrichia</taxon>
        <taxon>Candidatus Vecturitrichales</taxon>
        <taxon>Candidatus Vecturitrichaceae</taxon>
        <taxon>Candidatus Vecturithrix</taxon>
    </lineage>
</organism>
<evidence type="ECO:0000313" key="3">
    <source>
        <dbReference type="Proteomes" id="UP000030661"/>
    </source>
</evidence>
<dbReference type="PANTHER" id="PTHR12526">
    <property type="entry name" value="GLYCOSYLTRANSFERASE"/>
    <property type="match status" value="1"/>
</dbReference>
<dbReference type="PANTHER" id="PTHR12526:SF638">
    <property type="entry name" value="SPORE COAT PROTEIN SA"/>
    <property type="match status" value="1"/>
</dbReference>
<protein>
    <submittedName>
        <fullName evidence="2">Glycosyl transferase</fullName>
    </submittedName>
</protein>
<dbReference type="Gene3D" id="3.40.50.2000">
    <property type="entry name" value="Glycogen Phosphorylase B"/>
    <property type="match status" value="2"/>
</dbReference>
<keyword evidence="3" id="KW-1185">Reference proteome</keyword>
<keyword evidence="2" id="KW-0808">Transferase</keyword>
<dbReference type="HOGENOM" id="CLU_009583_8_1_0"/>
<dbReference type="AlphaFoldDB" id="A0A081BY60"/>
<evidence type="ECO:0000313" key="2">
    <source>
        <dbReference type="EMBL" id="GAK57265.1"/>
    </source>
</evidence>
<dbReference type="CDD" id="cd03808">
    <property type="entry name" value="GT4_CapM-like"/>
    <property type="match status" value="1"/>
</dbReference>